<dbReference type="EMBL" id="JAYKXP010000036">
    <property type="protein sequence ID" value="KAK7040800.1"/>
    <property type="molecule type" value="Genomic_DNA"/>
</dbReference>
<proteinExistence type="predicted"/>
<name>A0AAW0CNY8_9AGAR</name>
<reference evidence="2 3" key="1">
    <citation type="submission" date="2024-01" db="EMBL/GenBank/DDBJ databases">
        <title>A draft genome for a cacao thread blight-causing isolate of Paramarasmius palmivorus.</title>
        <authorList>
            <person name="Baruah I.K."/>
            <person name="Bukari Y."/>
            <person name="Amoako-Attah I."/>
            <person name="Meinhardt L.W."/>
            <person name="Bailey B.A."/>
            <person name="Cohen S.P."/>
        </authorList>
    </citation>
    <scope>NUCLEOTIDE SEQUENCE [LARGE SCALE GENOMIC DNA]</scope>
    <source>
        <strain evidence="2 3">GH-12</strain>
    </source>
</reference>
<evidence type="ECO:0000313" key="3">
    <source>
        <dbReference type="Proteomes" id="UP001383192"/>
    </source>
</evidence>
<evidence type="ECO:0000256" key="1">
    <source>
        <dbReference type="SAM" id="MobiDB-lite"/>
    </source>
</evidence>
<gene>
    <name evidence="2" type="ORF">VNI00_009706</name>
</gene>
<sequence length="607" mass="67733">MNDSPPPYHAQARINHPSQDASTVRRELTEHVFQLEDSRHRPWATLKLFSGARSSKSLPKFYELERINGTLELEGDSSMRSITIAIAGRLVTGARVDDIQTFVNIMHPIWSRSQGGPRTPSTSGEVGGSKLSGRCIWPFTISMPRTINTANGLCSLPETFMETGTDATIQYELTVDISRGMFRSDSRIRTAFGYVPCSIPEAPSLLRQLAHEASIPIPGPDIDVDGWKNLAKLTVHGLVAQSRSAQVDLTLSLAKPLSYTRGSVIPCFLKFSSDDTQALDMFRPGDSVKLSLQRDIKYHNAMSASRSSVAWNATTKHIGFAKWWSPQIDTSDIDHTVRYLQGEVRLPVELKPSAKIEHFSISYSLVLYPLEMTGFQTFGIGLDQPLVTEPVTIWIRAYLLVYMALVTLTYLPPKLFLPDVKAYTLKLVLITSCIFELRIVVVFPIKVLLYGFFQLSALSRRSTISAGLSSQKIHSLVEKRLWLDTPIQRVPGRSLRNVRIRAAPSFSLFCRGLQEQSWRVHAAHAATITLQDVERTRNSMVPTEYSVSTSYSLVGVKSDGSETTYHADILQSQSLLIDITGSIALVPLSPVVTHQGWYSTTFQRFRL</sequence>
<organism evidence="2 3">
    <name type="scientific">Paramarasmius palmivorus</name>
    <dbReference type="NCBI Taxonomy" id="297713"/>
    <lineage>
        <taxon>Eukaryota</taxon>
        <taxon>Fungi</taxon>
        <taxon>Dikarya</taxon>
        <taxon>Basidiomycota</taxon>
        <taxon>Agaricomycotina</taxon>
        <taxon>Agaricomycetes</taxon>
        <taxon>Agaricomycetidae</taxon>
        <taxon>Agaricales</taxon>
        <taxon>Marasmiineae</taxon>
        <taxon>Marasmiaceae</taxon>
        <taxon>Paramarasmius</taxon>
    </lineage>
</organism>
<evidence type="ECO:0000313" key="2">
    <source>
        <dbReference type="EMBL" id="KAK7040800.1"/>
    </source>
</evidence>
<accession>A0AAW0CNY8</accession>
<dbReference type="AlphaFoldDB" id="A0AAW0CNY8"/>
<keyword evidence="3" id="KW-1185">Reference proteome</keyword>
<evidence type="ECO:0008006" key="4">
    <source>
        <dbReference type="Google" id="ProtNLM"/>
    </source>
</evidence>
<dbReference type="Proteomes" id="UP001383192">
    <property type="component" value="Unassembled WGS sequence"/>
</dbReference>
<protein>
    <recommendedName>
        <fullName evidence="4">Arrestin-like N-terminal domain-containing protein</fullName>
    </recommendedName>
</protein>
<comment type="caution">
    <text evidence="2">The sequence shown here is derived from an EMBL/GenBank/DDBJ whole genome shotgun (WGS) entry which is preliminary data.</text>
</comment>
<feature type="region of interest" description="Disordered" evidence="1">
    <location>
        <begin position="1"/>
        <end position="21"/>
    </location>
</feature>